<feature type="compositionally biased region" description="Low complexity" evidence="8">
    <location>
        <begin position="87"/>
        <end position="111"/>
    </location>
</feature>
<dbReference type="Pfam" id="PF00198">
    <property type="entry name" value="2-oxoacid_dh"/>
    <property type="match status" value="1"/>
</dbReference>
<dbReference type="EMBL" id="JAUSVL010000001">
    <property type="protein sequence ID" value="MDQ0290212.1"/>
    <property type="molecule type" value="Genomic_DNA"/>
</dbReference>
<dbReference type="Proteomes" id="UP001238163">
    <property type="component" value="Unassembled WGS sequence"/>
</dbReference>
<evidence type="ECO:0000256" key="7">
    <source>
        <dbReference type="RuleBase" id="RU003423"/>
    </source>
</evidence>
<evidence type="ECO:0000256" key="6">
    <source>
        <dbReference type="ARBA" id="ARBA00023315"/>
    </source>
</evidence>
<dbReference type="Pfam" id="PF02817">
    <property type="entry name" value="E3_binding"/>
    <property type="match status" value="1"/>
</dbReference>
<feature type="compositionally biased region" description="Low complexity" evidence="8">
    <location>
        <begin position="203"/>
        <end position="227"/>
    </location>
</feature>
<dbReference type="Gene3D" id="2.40.50.100">
    <property type="match status" value="1"/>
</dbReference>
<keyword evidence="5 7" id="KW-0450">Lipoyl</keyword>
<accession>A0AAE3VGK6</accession>
<comment type="subunit">
    <text evidence="3">Forms a 24-polypeptide structural core with octahedral symmetry.</text>
</comment>
<comment type="cofactor">
    <cofactor evidence="1 7">
        <name>(R)-lipoate</name>
        <dbReference type="ChEBI" id="CHEBI:83088"/>
    </cofactor>
</comment>
<comment type="caution">
    <text evidence="10">The sequence shown here is derived from an EMBL/GenBank/DDBJ whole genome shotgun (WGS) entry which is preliminary data.</text>
</comment>
<evidence type="ECO:0000259" key="9">
    <source>
        <dbReference type="PROSITE" id="PS50968"/>
    </source>
</evidence>
<keyword evidence="6 7" id="KW-0012">Acyltransferase</keyword>
<dbReference type="RefSeq" id="WP_307261625.1">
    <property type="nucleotide sequence ID" value="NZ_JAUSVL010000001.1"/>
</dbReference>
<dbReference type="PROSITE" id="PS00189">
    <property type="entry name" value="LIPOYL"/>
    <property type="match status" value="1"/>
</dbReference>
<dbReference type="InterPro" id="IPR003016">
    <property type="entry name" value="2-oxoA_DH_lipoyl-BS"/>
</dbReference>
<keyword evidence="10" id="KW-0670">Pyruvate</keyword>
<dbReference type="InterPro" id="IPR000089">
    <property type="entry name" value="Biotin_lipoyl"/>
</dbReference>
<dbReference type="PANTHER" id="PTHR43178:SF5">
    <property type="entry name" value="LIPOAMIDE ACYLTRANSFERASE COMPONENT OF BRANCHED-CHAIN ALPHA-KETO ACID DEHYDROGENASE COMPLEX, MITOCHONDRIAL"/>
    <property type="match status" value="1"/>
</dbReference>
<dbReference type="Gene3D" id="4.10.320.10">
    <property type="entry name" value="E3-binding domain"/>
    <property type="match status" value="1"/>
</dbReference>
<gene>
    <name evidence="10" type="ORF">J3R75_002319</name>
</gene>
<dbReference type="InterPro" id="IPR004167">
    <property type="entry name" value="PSBD"/>
</dbReference>
<dbReference type="AlphaFoldDB" id="A0AAE3VGK6"/>
<dbReference type="SUPFAM" id="SSF52777">
    <property type="entry name" value="CoA-dependent acyltransferases"/>
    <property type="match status" value="1"/>
</dbReference>
<evidence type="ECO:0000256" key="5">
    <source>
        <dbReference type="ARBA" id="ARBA00022823"/>
    </source>
</evidence>
<dbReference type="CDD" id="cd06849">
    <property type="entry name" value="lipoyl_domain"/>
    <property type="match status" value="1"/>
</dbReference>
<comment type="similarity">
    <text evidence="2 7">Belongs to the 2-oxoacid dehydrogenase family.</text>
</comment>
<feature type="region of interest" description="Disordered" evidence="8">
    <location>
        <begin position="81"/>
        <end position="111"/>
    </location>
</feature>
<dbReference type="EC" id="2.3.1.-" evidence="7"/>
<proteinExistence type="inferred from homology"/>
<feature type="region of interest" description="Disordered" evidence="8">
    <location>
        <begin position="202"/>
        <end position="227"/>
    </location>
</feature>
<dbReference type="GO" id="GO:0031405">
    <property type="term" value="F:lipoic acid binding"/>
    <property type="evidence" value="ECO:0007669"/>
    <property type="project" value="TreeGrafter"/>
</dbReference>
<dbReference type="InterPro" id="IPR023213">
    <property type="entry name" value="CAT-like_dom_sf"/>
</dbReference>
<keyword evidence="4 7" id="KW-0808">Transferase</keyword>
<dbReference type="InterPro" id="IPR050743">
    <property type="entry name" value="2-oxoacid_DH_E2_comp"/>
</dbReference>
<evidence type="ECO:0000313" key="10">
    <source>
        <dbReference type="EMBL" id="MDQ0290212.1"/>
    </source>
</evidence>
<dbReference type="GO" id="GO:0016407">
    <property type="term" value="F:acetyltransferase activity"/>
    <property type="evidence" value="ECO:0007669"/>
    <property type="project" value="TreeGrafter"/>
</dbReference>
<dbReference type="Gene3D" id="3.30.559.10">
    <property type="entry name" value="Chloramphenicol acetyltransferase-like domain"/>
    <property type="match status" value="1"/>
</dbReference>
<evidence type="ECO:0000256" key="2">
    <source>
        <dbReference type="ARBA" id="ARBA00007317"/>
    </source>
</evidence>
<dbReference type="PANTHER" id="PTHR43178">
    <property type="entry name" value="DIHYDROLIPOAMIDE ACETYLTRANSFERASE COMPONENT OF PYRUVATE DEHYDROGENASE COMPLEX"/>
    <property type="match status" value="1"/>
</dbReference>
<evidence type="ECO:0000256" key="1">
    <source>
        <dbReference type="ARBA" id="ARBA00001938"/>
    </source>
</evidence>
<reference evidence="10" key="1">
    <citation type="submission" date="2023-07" db="EMBL/GenBank/DDBJ databases">
        <title>Genomic Encyclopedia of Type Strains, Phase IV (KMG-IV): sequencing the most valuable type-strain genomes for metagenomic binning, comparative biology and taxonomic classification.</title>
        <authorList>
            <person name="Goeker M."/>
        </authorList>
    </citation>
    <scope>NUCLEOTIDE SEQUENCE</scope>
    <source>
        <strain evidence="10">DSM 24202</strain>
    </source>
</reference>
<dbReference type="PROSITE" id="PS50968">
    <property type="entry name" value="BIOTINYL_LIPOYL"/>
    <property type="match status" value="1"/>
</dbReference>
<protein>
    <recommendedName>
        <fullName evidence="7">Dihydrolipoamide acetyltransferase component of pyruvate dehydrogenase complex</fullName>
        <ecNumber evidence="7">2.3.1.-</ecNumber>
    </recommendedName>
</protein>
<keyword evidence="11" id="KW-1185">Reference proteome</keyword>
<feature type="domain" description="Lipoyl-binding" evidence="9">
    <location>
        <begin position="2"/>
        <end position="77"/>
    </location>
</feature>
<sequence>MANAIVMPKAGNSVEECLLSKWRVKVGDAIKTGDIICDVETDKSAIEIEATAEGTVLALFWQEGDLVPVLQNILAVGNPGEDASTLAPAGGKAPAAAEPAPAPATAAPAPAEAATAAAAPATPVANAPLSPRAKKYVAEHPFVLPEIAGSGANGRIMEKDVADAFRSAPHLSPAAAALRADGVAAPTAGTGVSGMIRAEDMGKATPAAQTPAAPAAPAASSAPTAKADVITEKPFPQIRKIIAKRLHESLSSMAQYTLNAEADVTGLLALRQRIKDQGEALKLANINIGDMVMFAVIKTLQKHPEFNAEFADNVLRMHSAINVGFACDTPRGLMVPVLHNAQAMSLGEMAKTVKGLAKQANDGNLNPDLMAGGTFTVSNLGAFGITTFTPVISAPQVAILGVCKTILRPVRDNNGDISYRDFMQFSLTMNHMVIDGAPGARFLQTLKGIIENFELVCIAG</sequence>
<dbReference type="InterPro" id="IPR036625">
    <property type="entry name" value="E3-bd_dom_sf"/>
</dbReference>
<evidence type="ECO:0000256" key="3">
    <source>
        <dbReference type="ARBA" id="ARBA00011484"/>
    </source>
</evidence>
<evidence type="ECO:0000256" key="8">
    <source>
        <dbReference type="SAM" id="MobiDB-lite"/>
    </source>
</evidence>
<dbReference type="SUPFAM" id="SSF47005">
    <property type="entry name" value="Peripheral subunit-binding domain of 2-oxo acid dehydrogenase complex"/>
    <property type="match status" value="1"/>
</dbReference>
<name>A0AAE3VGK6_9BACT</name>
<organism evidence="10 11">
    <name type="scientific">Oligosphaera ethanolica</name>
    <dbReference type="NCBI Taxonomy" id="760260"/>
    <lineage>
        <taxon>Bacteria</taxon>
        <taxon>Pseudomonadati</taxon>
        <taxon>Lentisphaerota</taxon>
        <taxon>Oligosphaeria</taxon>
        <taxon>Oligosphaerales</taxon>
        <taxon>Oligosphaeraceae</taxon>
        <taxon>Oligosphaera</taxon>
    </lineage>
</organism>
<evidence type="ECO:0000313" key="11">
    <source>
        <dbReference type="Proteomes" id="UP001238163"/>
    </source>
</evidence>
<dbReference type="SUPFAM" id="SSF51230">
    <property type="entry name" value="Single hybrid motif"/>
    <property type="match status" value="1"/>
</dbReference>
<dbReference type="Pfam" id="PF00364">
    <property type="entry name" value="Biotin_lipoyl"/>
    <property type="match status" value="1"/>
</dbReference>
<dbReference type="InterPro" id="IPR011053">
    <property type="entry name" value="Single_hybrid_motif"/>
</dbReference>
<dbReference type="InterPro" id="IPR001078">
    <property type="entry name" value="2-oxoacid_DH_actylTfrase"/>
</dbReference>
<dbReference type="GO" id="GO:0005737">
    <property type="term" value="C:cytoplasm"/>
    <property type="evidence" value="ECO:0007669"/>
    <property type="project" value="TreeGrafter"/>
</dbReference>
<evidence type="ECO:0000256" key="4">
    <source>
        <dbReference type="ARBA" id="ARBA00022679"/>
    </source>
</evidence>